<name>A0A7K1Y201_9SPHI</name>
<feature type="domain" description="Phage tail collar" evidence="1">
    <location>
        <begin position="6"/>
        <end position="62"/>
    </location>
</feature>
<evidence type="ECO:0000313" key="3">
    <source>
        <dbReference type="Proteomes" id="UP000451233"/>
    </source>
</evidence>
<dbReference type="Gene3D" id="3.90.1340.10">
    <property type="entry name" value="Phage tail collar domain"/>
    <property type="match status" value="1"/>
</dbReference>
<comment type="caution">
    <text evidence="2">The sequence shown here is derived from an EMBL/GenBank/DDBJ whole genome shotgun (WGS) entry which is preliminary data.</text>
</comment>
<dbReference type="AlphaFoldDB" id="A0A7K1Y201"/>
<evidence type="ECO:0000259" key="1">
    <source>
        <dbReference type="Pfam" id="PF07484"/>
    </source>
</evidence>
<gene>
    <name evidence="2" type="ORF">GS398_17245</name>
</gene>
<proteinExistence type="predicted"/>
<sequence length="201" mass="20527">MDAYLGTILPWAPNYAPRGWSLCQGQILNISSNNALFAIIGAVYGGNGSSTFGLPNLQGRVPIGAGQSTGTSNYVLGTSQGAESVSLNLNNLPAHTHAATLTNAQVPPPVIMVSAADATDHLPTATVNTLAAPMDTANIAEIAGFNNLPPTQAINIGSTGTTISGPVVVSTNGASAPFSIIQPYQVVNFIICTVGIFPPRN</sequence>
<keyword evidence="3" id="KW-1185">Reference proteome</keyword>
<dbReference type="InterPro" id="IPR037053">
    <property type="entry name" value="Phage_tail_collar_dom_sf"/>
</dbReference>
<evidence type="ECO:0000313" key="2">
    <source>
        <dbReference type="EMBL" id="MXV17049.1"/>
    </source>
</evidence>
<accession>A0A7K1Y201</accession>
<dbReference type="RefSeq" id="WP_160908058.1">
    <property type="nucleotide sequence ID" value="NZ_WVHS01000004.1"/>
</dbReference>
<dbReference type="Pfam" id="PF07484">
    <property type="entry name" value="Collar"/>
    <property type="match status" value="1"/>
</dbReference>
<dbReference type="EMBL" id="WVHS01000004">
    <property type="protein sequence ID" value="MXV17049.1"/>
    <property type="molecule type" value="Genomic_DNA"/>
</dbReference>
<dbReference type="SUPFAM" id="SSF88874">
    <property type="entry name" value="Receptor-binding domain of short tail fibre protein gp12"/>
    <property type="match status" value="1"/>
</dbReference>
<dbReference type="InterPro" id="IPR011083">
    <property type="entry name" value="Phage_tail_collar_dom"/>
</dbReference>
<protein>
    <submittedName>
        <fullName evidence="2">Phage tail protein</fullName>
    </submittedName>
</protein>
<dbReference type="Proteomes" id="UP000451233">
    <property type="component" value="Unassembled WGS sequence"/>
</dbReference>
<organism evidence="2 3">
    <name type="scientific">Hufsiella ginkgonis</name>
    <dbReference type="NCBI Taxonomy" id="2695274"/>
    <lineage>
        <taxon>Bacteria</taxon>
        <taxon>Pseudomonadati</taxon>
        <taxon>Bacteroidota</taxon>
        <taxon>Sphingobacteriia</taxon>
        <taxon>Sphingobacteriales</taxon>
        <taxon>Sphingobacteriaceae</taxon>
        <taxon>Hufsiella</taxon>
    </lineage>
</organism>
<reference evidence="2 3" key="1">
    <citation type="submission" date="2019-11" db="EMBL/GenBank/DDBJ databases">
        <title>Pedobacter sp. HMF7056 Genome sequencing and assembly.</title>
        <authorList>
            <person name="Kang H."/>
            <person name="Kim H."/>
            <person name="Joh K."/>
        </authorList>
    </citation>
    <scope>NUCLEOTIDE SEQUENCE [LARGE SCALE GENOMIC DNA]</scope>
    <source>
        <strain evidence="2 3">HMF7056</strain>
    </source>
</reference>